<feature type="chain" id="PRO_5042235799" evidence="1">
    <location>
        <begin position="22"/>
        <end position="175"/>
    </location>
</feature>
<reference evidence="3" key="1">
    <citation type="journal article" date="2018" name="Genome Biol.">
        <title>SKESA: strategic k-mer extension for scrupulous assemblies.</title>
        <authorList>
            <person name="Souvorov A."/>
            <person name="Agarwala R."/>
            <person name="Lipman D.J."/>
        </authorList>
    </citation>
    <scope>NUCLEOTIDE SEQUENCE</scope>
    <source>
        <strain evidence="3">OLC2673_Aeromonas</strain>
    </source>
</reference>
<feature type="domain" description="Rhodanese" evidence="2">
    <location>
        <begin position="64"/>
        <end position="174"/>
    </location>
</feature>
<dbReference type="Gene3D" id="3.40.250.10">
    <property type="entry name" value="Rhodanese-like domain"/>
    <property type="match status" value="1"/>
</dbReference>
<dbReference type="AlphaFoldDB" id="A0AAD3UDD1"/>
<proteinExistence type="predicted"/>
<dbReference type="RefSeq" id="WP_201887072.1">
    <property type="nucleotide sequence ID" value="NZ_JAEHJS010000004.1"/>
</dbReference>
<gene>
    <name evidence="3" type="ORF">JAJ28_003775</name>
</gene>
<dbReference type="InterPro" id="IPR036873">
    <property type="entry name" value="Rhodanese-like_dom_sf"/>
</dbReference>
<accession>A0AAD3UDD1</accession>
<evidence type="ECO:0000259" key="2">
    <source>
        <dbReference type="PROSITE" id="PS50206"/>
    </source>
</evidence>
<protein>
    <submittedName>
        <fullName evidence="3">Rhodanese-like domain-containing protein</fullName>
    </submittedName>
</protein>
<reference evidence="3" key="2">
    <citation type="submission" date="2020-01" db="EMBL/GenBank/DDBJ databases">
        <authorList>
            <consortium name="NCBI Pathogen Detection Project"/>
        </authorList>
    </citation>
    <scope>NUCLEOTIDE SEQUENCE</scope>
    <source>
        <strain evidence="3">OLC2673_Aeromonas</strain>
    </source>
</reference>
<dbReference type="SUPFAM" id="SSF52821">
    <property type="entry name" value="Rhodanese/Cell cycle control phosphatase"/>
    <property type="match status" value="1"/>
</dbReference>
<evidence type="ECO:0000256" key="1">
    <source>
        <dbReference type="SAM" id="SignalP"/>
    </source>
</evidence>
<name>A0AAD3UDD1_AERHY</name>
<dbReference type="SMART" id="SM00450">
    <property type="entry name" value="RHOD"/>
    <property type="match status" value="1"/>
</dbReference>
<dbReference type="CDD" id="cd00158">
    <property type="entry name" value="RHOD"/>
    <property type="match status" value="1"/>
</dbReference>
<evidence type="ECO:0000313" key="3">
    <source>
        <dbReference type="EMBL" id="HAT6345986.1"/>
    </source>
</evidence>
<keyword evidence="1" id="KW-0732">Signal</keyword>
<sequence>MMRLQSRTLMAALIAASFALGGCGDNQFEQETKLEQAAVQLSQETQQGGYQLLTVAELKTRMDKGEALVIIDTMPFEESYKKEHIQGAKNFAFVKEAKSGDDWSQIVEGSGTPEQLLALLGDDKTRPVVFYCGFVKCGRSHNGAAWAVTQGYQQVYRVPGGIFAWKGAGYPVTAE</sequence>
<dbReference type="Pfam" id="PF00581">
    <property type="entry name" value="Rhodanese"/>
    <property type="match status" value="1"/>
</dbReference>
<dbReference type="InterPro" id="IPR001763">
    <property type="entry name" value="Rhodanese-like_dom"/>
</dbReference>
<evidence type="ECO:0000313" key="4">
    <source>
        <dbReference type="Proteomes" id="UP000859505"/>
    </source>
</evidence>
<dbReference type="Proteomes" id="UP000859505">
    <property type="component" value="Unassembled WGS sequence"/>
</dbReference>
<dbReference type="PROSITE" id="PS51257">
    <property type="entry name" value="PROKAR_LIPOPROTEIN"/>
    <property type="match status" value="1"/>
</dbReference>
<dbReference type="EMBL" id="DACTUL010000038">
    <property type="protein sequence ID" value="HAT6345986.1"/>
    <property type="molecule type" value="Genomic_DNA"/>
</dbReference>
<organism evidence="3 4">
    <name type="scientific">Aeromonas hydrophila</name>
    <dbReference type="NCBI Taxonomy" id="644"/>
    <lineage>
        <taxon>Bacteria</taxon>
        <taxon>Pseudomonadati</taxon>
        <taxon>Pseudomonadota</taxon>
        <taxon>Gammaproteobacteria</taxon>
        <taxon>Aeromonadales</taxon>
        <taxon>Aeromonadaceae</taxon>
        <taxon>Aeromonas</taxon>
    </lineage>
</organism>
<comment type="caution">
    <text evidence="3">The sequence shown here is derived from an EMBL/GenBank/DDBJ whole genome shotgun (WGS) entry which is preliminary data.</text>
</comment>
<dbReference type="PROSITE" id="PS50206">
    <property type="entry name" value="RHODANESE_3"/>
    <property type="match status" value="1"/>
</dbReference>
<feature type="signal peptide" evidence="1">
    <location>
        <begin position="1"/>
        <end position="21"/>
    </location>
</feature>